<keyword evidence="4" id="KW-1185">Reference proteome</keyword>
<organism evidence="3 4">
    <name type="scientific">Riccia sorocarpa</name>
    <dbReference type="NCBI Taxonomy" id="122646"/>
    <lineage>
        <taxon>Eukaryota</taxon>
        <taxon>Viridiplantae</taxon>
        <taxon>Streptophyta</taxon>
        <taxon>Embryophyta</taxon>
        <taxon>Marchantiophyta</taxon>
        <taxon>Marchantiopsida</taxon>
        <taxon>Marchantiidae</taxon>
        <taxon>Marchantiales</taxon>
        <taxon>Ricciaceae</taxon>
        <taxon>Riccia</taxon>
    </lineage>
</organism>
<evidence type="ECO:0000256" key="1">
    <source>
        <dbReference type="SAM" id="MobiDB-lite"/>
    </source>
</evidence>
<dbReference type="PANTHER" id="PTHR31549">
    <property type="entry name" value="PROTEIN, PUTATIVE (DUF247)-RELATED-RELATED"/>
    <property type="match status" value="1"/>
</dbReference>
<dbReference type="Pfam" id="PF03140">
    <property type="entry name" value="DUF247"/>
    <property type="match status" value="1"/>
</dbReference>
<evidence type="ECO:0000313" key="4">
    <source>
        <dbReference type="Proteomes" id="UP001633002"/>
    </source>
</evidence>
<dbReference type="AlphaFoldDB" id="A0ABD3HR84"/>
<feature type="transmembrane region" description="Helical" evidence="2">
    <location>
        <begin position="602"/>
        <end position="628"/>
    </location>
</feature>
<dbReference type="EMBL" id="JBJQOH010000003">
    <property type="protein sequence ID" value="KAL3693306.1"/>
    <property type="molecule type" value="Genomic_DNA"/>
</dbReference>
<feature type="transmembrane region" description="Helical" evidence="2">
    <location>
        <begin position="561"/>
        <end position="581"/>
    </location>
</feature>
<proteinExistence type="predicted"/>
<evidence type="ECO:0000256" key="2">
    <source>
        <dbReference type="SAM" id="Phobius"/>
    </source>
</evidence>
<keyword evidence="2" id="KW-0472">Membrane</keyword>
<dbReference type="PANTHER" id="PTHR31549:SF25">
    <property type="entry name" value="PROTEIN, PUTATIVE (DUF247)-RELATED"/>
    <property type="match status" value="1"/>
</dbReference>
<reference evidence="3 4" key="1">
    <citation type="submission" date="2024-09" db="EMBL/GenBank/DDBJ databases">
        <title>Chromosome-scale assembly of Riccia sorocarpa.</title>
        <authorList>
            <person name="Paukszto L."/>
        </authorList>
    </citation>
    <scope>NUCLEOTIDE SEQUENCE [LARGE SCALE GENOMIC DNA]</scope>
    <source>
        <strain evidence="3">LP-2024</strain>
        <tissue evidence="3">Aerial parts of the thallus</tissue>
    </source>
</reference>
<protein>
    <submittedName>
        <fullName evidence="3">Uncharacterized protein</fullName>
    </submittedName>
</protein>
<evidence type="ECO:0000313" key="3">
    <source>
        <dbReference type="EMBL" id="KAL3693306.1"/>
    </source>
</evidence>
<name>A0ABD3HR84_9MARC</name>
<keyword evidence="2" id="KW-0812">Transmembrane</keyword>
<feature type="compositionally biased region" description="Basic and acidic residues" evidence="1">
    <location>
        <begin position="369"/>
        <end position="381"/>
    </location>
</feature>
<accession>A0ABD3HR84</accession>
<comment type="caution">
    <text evidence="3">The sequence shown here is derived from an EMBL/GenBank/DDBJ whole genome shotgun (WGS) entry which is preliminary data.</text>
</comment>
<feature type="compositionally biased region" description="Acidic residues" evidence="1">
    <location>
        <begin position="382"/>
        <end position="399"/>
    </location>
</feature>
<feature type="region of interest" description="Disordered" evidence="1">
    <location>
        <begin position="333"/>
        <end position="401"/>
    </location>
</feature>
<feature type="compositionally biased region" description="Acidic residues" evidence="1">
    <location>
        <begin position="333"/>
        <end position="347"/>
    </location>
</feature>
<dbReference type="Proteomes" id="UP001633002">
    <property type="component" value="Unassembled WGS sequence"/>
</dbReference>
<sequence length="630" mass="72527">MYENESLNFVLDIAYTEERNIETETSGGAFQGAGLMRLGFSSSLCILFRRSATMANQQTAPAENSDQPWVVSLDVNKLMAEHEAKPKTTRRLYPSVSRVPPFIRNLKKEIYNPSFLPMGLYNRDFRKLTAVDNLKLEVLTCMLPQLKVNQDNWQAFCKEVATQPEGSLTPDVDYFYEDDGSYSALTLESKQSILVIDAFFITALFLWRVEPKRNGTDLEDGRPQFLWDITKIFYRGSVESSLDTLERDIFWVFECQIPLFLIRNLWDRIASSGMKIKEFDFMLRYFVDRTLEFSGLVFKDPFKGKMSYKTCDHLLQCVHRSLSYWPCSVYDEEEQEEAENDGGEEKEEAVNVEVENSEDQKGEGSSGAEKIEEEVNAKVEVENAEDDREDNDKDEDEVNEEKGGFTSRIRKLLTVSLFLNFAGKVINFVTGLLSPGEDKPRRRFPSAVELAKRGIRFRGVDGPFDNVHFEKSFFRLSATLKLPKIDVTDFTEKMLLNMCVYEIMTRKANGVHDYLLLMDELINSKEDVDLLMEGENPVITLLGQGDSQRGAQIFSNMLQNFSFATFNVPILYARIAILDWYGKRRRRRVVEFIDRFRLRACLLVSLLAGTFLLVLIVLQTIYTIWGFYKG</sequence>
<dbReference type="InterPro" id="IPR004158">
    <property type="entry name" value="DUF247_pln"/>
</dbReference>
<gene>
    <name evidence="3" type="ORF">R1sor_006957</name>
</gene>
<keyword evidence="2" id="KW-1133">Transmembrane helix</keyword>